<evidence type="ECO:0000256" key="1">
    <source>
        <dbReference type="SAM" id="Phobius"/>
    </source>
</evidence>
<reference evidence="3" key="1">
    <citation type="submission" date="2017-02" db="EMBL/GenBank/DDBJ databases">
        <authorList>
            <person name="Daims H."/>
        </authorList>
    </citation>
    <scope>NUCLEOTIDE SEQUENCE [LARGE SCALE GENOMIC DNA]</scope>
</reference>
<name>A0A1R4HF33_9GAMM</name>
<gene>
    <name evidence="2" type="ORF">CRENPOLYSF1_590003</name>
</gene>
<dbReference type="AlphaFoldDB" id="A0A1R4HF33"/>
<keyword evidence="3" id="KW-1185">Reference proteome</keyword>
<keyword evidence="1" id="KW-0472">Membrane</keyword>
<sequence length="42" mass="4664">MVVKTYSIKCKIYLHMAYYCVGCNVLLYGGMLLAVSKNLTAS</sequence>
<dbReference type="EMBL" id="FUKI01000136">
    <property type="protein sequence ID" value="SJM94832.1"/>
    <property type="molecule type" value="Genomic_DNA"/>
</dbReference>
<protein>
    <submittedName>
        <fullName evidence="2">Uncharacterized protein</fullName>
    </submittedName>
</protein>
<keyword evidence="1" id="KW-1133">Transmembrane helix</keyword>
<evidence type="ECO:0000313" key="2">
    <source>
        <dbReference type="EMBL" id="SJM94832.1"/>
    </source>
</evidence>
<accession>A0A1R4HF33</accession>
<organism evidence="2 3">
    <name type="scientific">Crenothrix polyspora</name>
    <dbReference type="NCBI Taxonomy" id="360316"/>
    <lineage>
        <taxon>Bacteria</taxon>
        <taxon>Pseudomonadati</taxon>
        <taxon>Pseudomonadota</taxon>
        <taxon>Gammaproteobacteria</taxon>
        <taxon>Methylococcales</taxon>
        <taxon>Crenotrichaceae</taxon>
        <taxon>Crenothrix</taxon>
    </lineage>
</organism>
<keyword evidence="1" id="KW-0812">Transmembrane</keyword>
<feature type="transmembrane region" description="Helical" evidence="1">
    <location>
        <begin position="12"/>
        <end position="35"/>
    </location>
</feature>
<dbReference type="Proteomes" id="UP000195667">
    <property type="component" value="Unassembled WGS sequence"/>
</dbReference>
<proteinExistence type="predicted"/>
<evidence type="ECO:0000313" key="3">
    <source>
        <dbReference type="Proteomes" id="UP000195667"/>
    </source>
</evidence>